<gene>
    <name evidence="1" type="ORF">BJ992_000484</name>
</gene>
<evidence type="ECO:0000313" key="2">
    <source>
        <dbReference type="Proteomes" id="UP000555564"/>
    </source>
</evidence>
<dbReference type="SUPFAM" id="SSF55073">
    <property type="entry name" value="Nucleotide cyclase"/>
    <property type="match status" value="1"/>
</dbReference>
<organism evidence="1 2">
    <name type="scientific">Sphaerisporangium rubeum</name>
    <dbReference type="NCBI Taxonomy" id="321317"/>
    <lineage>
        <taxon>Bacteria</taxon>
        <taxon>Bacillati</taxon>
        <taxon>Actinomycetota</taxon>
        <taxon>Actinomycetes</taxon>
        <taxon>Streptosporangiales</taxon>
        <taxon>Streptosporangiaceae</taxon>
        <taxon>Sphaerisporangium</taxon>
    </lineage>
</organism>
<dbReference type="InterPro" id="IPR029787">
    <property type="entry name" value="Nucleotide_cyclase"/>
</dbReference>
<reference evidence="1 2" key="1">
    <citation type="submission" date="2020-08" db="EMBL/GenBank/DDBJ databases">
        <title>Sequencing the genomes of 1000 actinobacteria strains.</title>
        <authorList>
            <person name="Klenk H.-P."/>
        </authorList>
    </citation>
    <scope>NUCLEOTIDE SEQUENCE [LARGE SCALE GENOMIC DNA]</scope>
    <source>
        <strain evidence="1 2">DSM 44936</strain>
    </source>
</reference>
<dbReference type="AlphaFoldDB" id="A0A7X0I9Q5"/>
<dbReference type="RefSeq" id="WP_184978320.1">
    <property type="nucleotide sequence ID" value="NZ_BAAALO010000060.1"/>
</dbReference>
<dbReference type="Gene3D" id="3.30.70.1230">
    <property type="entry name" value="Nucleotide cyclase"/>
    <property type="match status" value="1"/>
</dbReference>
<dbReference type="Proteomes" id="UP000555564">
    <property type="component" value="Unassembled WGS sequence"/>
</dbReference>
<sequence length="305" mass="34154">MLDSDFGRRPILAVDAENYGGGDDLRHDSIQSGLAAVLERSARESGFRRDEWERQEGGDGEVSILPAHVQEPQIIDGFVTRMRWALRDHNRERLPEARLRLRVSINHGVVRRGAMGFVGQAVVTACRLLNSDAARAALRDCQLADLVLILPGRIFEDVVRQGHTFLQADDFTRLEVPTKEGLEIAWVWVPSTDKRVRETLNMDRIPEVADTLWALVSGGALDRSGLETGLESAGLLLARLRDFRTREGSPAMPRTRDELTESLRRMVRLDAAAEKVAQRFMAENMSINVITGSVRGQEITFGFRN</sequence>
<evidence type="ECO:0000313" key="1">
    <source>
        <dbReference type="EMBL" id="MBB6471053.1"/>
    </source>
</evidence>
<comment type="caution">
    <text evidence="1">The sequence shown here is derived from an EMBL/GenBank/DDBJ whole genome shotgun (WGS) entry which is preliminary data.</text>
</comment>
<dbReference type="EMBL" id="JACHIU010000001">
    <property type="protein sequence ID" value="MBB6471053.1"/>
    <property type="molecule type" value="Genomic_DNA"/>
</dbReference>
<accession>A0A7X0I9Q5</accession>
<protein>
    <submittedName>
        <fullName evidence="1">Uncharacterized protein</fullName>
    </submittedName>
</protein>
<name>A0A7X0I9Q5_9ACTN</name>
<proteinExistence type="predicted"/>
<keyword evidence="2" id="KW-1185">Reference proteome</keyword>